<organism evidence="1">
    <name type="scientific">marine sediment metagenome</name>
    <dbReference type="NCBI Taxonomy" id="412755"/>
    <lineage>
        <taxon>unclassified sequences</taxon>
        <taxon>metagenomes</taxon>
        <taxon>ecological metagenomes</taxon>
    </lineage>
</organism>
<reference evidence="1" key="1">
    <citation type="journal article" date="2015" name="Nature">
        <title>Complex archaea that bridge the gap between prokaryotes and eukaryotes.</title>
        <authorList>
            <person name="Spang A."/>
            <person name="Saw J.H."/>
            <person name="Jorgensen S.L."/>
            <person name="Zaremba-Niedzwiedzka K."/>
            <person name="Martijn J."/>
            <person name="Lind A.E."/>
            <person name="van Eijk R."/>
            <person name="Schleper C."/>
            <person name="Guy L."/>
            <person name="Ettema T.J."/>
        </authorList>
    </citation>
    <scope>NUCLEOTIDE SEQUENCE</scope>
</reference>
<dbReference type="EMBL" id="LAZR01031293">
    <property type="protein sequence ID" value="KKL54169.1"/>
    <property type="molecule type" value="Genomic_DNA"/>
</dbReference>
<evidence type="ECO:0000313" key="1">
    <source>
        <dbReference type="EMBL" id="KKL54169.1"/>
    </source>
</evidence>
<accession>A0A0F9CXY4</accession>
<protein>
    <submittedName>
        <fullName evidence="1">Uncharacterized protein</fullName>
    </submittedName>
</protein>
<comment type="caution">
    <text evidence="1">The sequence shown here is derived from an EMBL/GenBank/DDBJ whole genome shotgun (WGS) entry which is preliminary data.</text>
</comment>
<proteinExistence type="predicted"/>
<sequence length="133" mass="16308">MKIKDDQIESVWAGMRERRLERRLRKWHREYSLSPDMCNWLTWEEYKKMRLKFNKRVFTWEEISAYKEKLRACACQYDKSQQCPDKNNNVEYFNICKRDCRFFPKTCPNCNEVLEQGDSCNLCGWTEHEQEGE</sequence>
<name>A0A0F9CXY4_9ZZZZ</name>
<dbReference type="AlphaFoldDB" id="A0A0F9CXY4"/>
<gene>
    <name evidence="1" type="ORF">LCGC14_2268110</name>
</gene>